<gene>
    <name evidence="1" type="ORF">TorRG33x02_157710</name>
</gene>
<accession>A0A2P5ESF7</accession>
<dbReference type="AlphaFoldDB" id="A0A2P5ESF7"/>
<keyword evidence="2" id="KW-1185">Reference proteome</keyword>
<evidence type="ECO:0000313" key="1">
    <source>
        <dbReference type="EMBL" id="PON88405.1"/>
    </source>
</evidence>
<dbReference type="EMBL" id="JXTC01000106">
    <property type="protein sequence ID" value="PON88405.1"/>
    <property type="molecule type" value="Genomic_DNA"/>
</dbReference>
<reference evidence="2" key="1">
    <citation type="submission" date="2016-06" db="EMBL/GenBank/DDBJ databases">
        <title>Parallel loss of symbiosis genes in relatives of nitrogen-fixing non-legume Parasponia.</title>
        <authorList>
            <person name="Van Velzen R."/>
            <person name="Holmer R."/>
            <person name="Bu F."/>
            <person name="Rutten L."/>
            <person name="Van Zeijl A."/>
            <person name="Liu W."/>
            <person name="Santuari L."/>
            <person name="Cao Q."/>
            <person name="Sharma T."/>
            <person name="Shen D."/>
            <person name="Roswanjaya Y."/>
            <person name="Wardhani T."/>
            <person name="Kalhor M.S."/>
            <person name="Jansen J."/>
            <person name="Van den Hoogen J."/>
            <person name="Gungor B."/>
            <person name="Hartog M."/>
            <person name="Hontelez J."/>
            <person name="Verver J."/>
            <person name="Yang W.-C."/>
            <person name="Schijlen E."/>
            <person name="Repin R."/>
            <person name="Schilthuizen M."/>
            <person name="Schranz E."/>
            <person name="Heidstra R."/>
            <person name="Miyata K."/>
            <person name="Fedorova E."/>
            <person name="Kohlen W."/>
            <person name="Bisseling T."/>
            <person name="Smit S."/>
            <person name="Geurts R."/>
        </authorList>
    </citation>
    <scope>NUCLEOTIDE SEQUENCE [LARGE SCALE GENOMIC DNA]</scope>
    <source>
        <strain evidence="2">cv. RG33-2</strain>
    </source>
</reference>
<proteinExistence type="predicted"/>
<protein>
    <submittedName>
        <fullName evidence="1">Uncharacterized protein</fullName>
    </submittedName>
</protein>
<sequence length="150" mass="17140">MEEDKRSFQNTTLDMMLGHQQEEKLHTNVSMKNQVGSLCNENEKYSQKSEGGISNDIVNMETTAYISPGRYSSSNYVSKHNQRRQIPSITVKEKDPKFVSSKKAKLERDKASIRMSINFPLVGLYNVGPFMLCNSIRDSIEAALVDYIFY</sequence>
<evidence type="ECO:0000313" key="2">
    <source>
        <dbReference type="Proteomes" id="UP000237000"/>
    </source>
</evidence>
<dbReference type="Proteomes" id="UP000237000">
    <property type="component" value="Unassembled WGS sequence"/>
</dbReference>
<comment type="caution">
    <text evidence="1">The sequence shown here is derived from an EMBL/GenBank/DDBJ whole genome shotgun (WGS) entry which is preliminary data.</text>
</comment>
<name>A0A2P5ESF7_TREOI</name>
<dbReference type="OrthoDB" id="10305323at2759"/>
<organism evidence="1 2">
    <name type="scientific">Trema orientale</name>
    <name type="common">Charcoal tree</name>
    <name type="synonym">Celtis orientalis</name>
    <dbReference type="NCBI Taxonomy" id="63057"/>
    <lineage>
        <taxon>Eukaryota</taxon>
        <taxon>Viridiplantae</taxon>
        <taxon>Streptophyta</taxon>
        <taxon>Embryophyta</taxon>
        <taxon>Tracheophyta</taxon>
        <taxon>Spermatophyta</taxon>
        <taxon>Magnoliopsida</taxon>
        <taxon>eudicotyledons</taxon>
        <taxon>Gunneridae</taxon>
        <taxon>Pentapetalae</taxon>
        <taxon>rosids</taxon>
        <taxon>fabids</taxon>
        <taxon>Rosales</taxon>
        <taxon>Cannabaceae</taxon>
        <taxon>Trema</taxon>
    </lineage>
</organism>
<dbReference type="InParanoid" id="A0A2P5ESF7"/>